<sequence length="124" mass="14367">MARHRIFVGGASIKWRYIGDKLVWERPVQYPILADLKGAMSVRYVGLEVHLTNYGGIPANLNIKNGRWFYLVGRGKIRYYNTLELKDKLIVGFNNEVDLHIVKQALPEGYYDNTWIQILGNEIE</sequence>
<comment type="caution">
    <text evidence="1">The sequence shown here is derived from an EMBL/GenBank/DDBJ whole genome shotgun (WGS) entry which is preliminary data.</text>
</comment>
<dbReference type="RefSeq" id="WP_084864955.1">
    <property type="nucleotide sequence ID" value="NZ_NCVH01000031.1"/>
</dbReference>
<reference evidence="1 2" key="1">
    <citation type="journal article" date="2016" name="Eur. J. Clin. Microbiol. Infect. Dis.">
        <title>Whole genome sequencing as a tool for phylogenetic analysis of clinical strains of Mitis group streptococci.</title>
        <authorList>
            <person name="Rasmussen L.H."/>
            <person name="Dargis R."/>
            <person name="Hojholt K."/>
            <person name="Christensen J.J."/>
            <person name="Skovgaard O."/>
            <person name="Justesen U.S."/>
            <person name="Rosenvinge F.S."/>
            <person name="Moser C."/>
            <person name="Lukjancenko O."/>
            <person name="Rasmussen S."/>
            <person name="Nielsen X.C."/>
        </authorList>
    </citation>
    <scope>NUCLEOTIDE SEQUENCE [LARGE SCALE GENOMIC DNA]</scope>
    <source>
        <strain evidence="1 2">RH_17439_08</strain>
    </source>
</reference>
<accession>A0A1X1K5Y9</accession>
<evidence type="ECO:0000313" key="1">
    <source>
        <dbReference type="EMBL" id="ORO94769.1"/>
    </source>
</evidence>
<dbReference type="EMBL" id="NCVH01000031">
    <property type="protein sequence ID" value="ORO94769.1"/>
    <property type="molecule type" value="Genomic_DNA"/>
</dbReference>
<name>A0A1X1K5Y9_STRMT</name>
<protein>
    <submittedName>
        <fullName evidence="1">Uncharacterized protein</fullName>
    </submittedName>
</protein>
<evidence type="ECO:0000313" key="2">
    <source>
        <dbReference type="Proteomes" id="UP000193367"/>
    </source>
</evidence>
<dbReference type="Proteomes" id="UP000193367">
    <property type="component" value="Unassembled WGS sequence"/>
</dbReference>
<proteinExistence type="predicted"/>
<dbReference type="AlphaFoldDB" id="A0A1X1K5Y9"/>
<gene>
    <name evidence="1" type="ORF">B7698_05870</name>
</gene>
<organism evidence="1 2">
    <name type="scientific">Streptococcus mitis</name>
    <dbReference type="NCBI Taxonomy" id="28037"/>
    <lineage>
        <taxon>Bacteria</taxon>
        <taxon>Bacillati</taxon>
        <taxon>Bacillota</taxon>
        <taxon>Bacilli</taxon>
        <taxon>Lactobacillales</taxon>
        <taxon>Streptococcaceae</taxon>
        <taxon>Streptococcus</taxon>
        <taxon>Streptococcus mitis group</taxon>
    </lineage>
</organism>